<dbReference type="Proteomes" id="UP000003598">
    <property type="component" value="Unassembled WGS sequence"/>
</dbReference>
<dbReference type="AlphaFoldDB" id="G5SN53"/>
<dbReference type="STRING" id="762968.HMPREF9441_00781"/>
<gene>
    <name evidence="1" type="ORF">HMPREF9441_00781</name>
</gene>
<organism evidence="1 2">
    <name type="scientific">Paraprevotella clara YIT 11840</name>
    <dbReference type="NCBI Taxonomy" id="762968"/>
    <lineage>
        <taxon>Bacteria</taxon>
        <taxon>Pseudomonadati</taxon>
        <taxon>Bacteroidota</taxon>
        <taxon>Bacteroidia</taxon>
        <taxon>Bacteroidales</taxon>
        <taxon>Prevotellaceae</taxon>
        <taxon>Paraprevotella</taxon>
    </lineage>
</organism>
<protein>
    <submittedName>
        <fullName evidence="1">Uncharacterized protein</fullName>
    </submittedName>
</protein>
<sequence length="54" mass="6357">MLICLYIMNYKEESIVSSNIVYANENKIMRRNTKKMSRFIAYIIVNPYICSGDT</sequence>
<evidence type="ECO:0000313" key="1">
    <source>
        <dbReference type="EMBL" id="EHH01119.1"/>
    </source>
</evidence>
<dbReference type="EMBL" id="AFFY01000015">
    <property type="protein sequence ID" value="EHH01119.1"/>
    <property type="molecule type" value="Genomic_DNA"/>
</dbReference>
<keyword evidence="2" id="KW-1185">Reference proteome</keyword>
<reference evidence="1 2" key="1">
    <citation type="submission" date="2011-03" db="EMBL/GenBank/DDBJ databases">
        <authorList>
            <person name="Weinstock G."/>
            <person name="Sodergren E."/>
            <person name="Clifton S."/>
            <person name="Fulton L."/>
            <person name="Fulton B."/>
            <person name="Courtney L."/>
            <person name="Fronick C."/>
            <person name="Harrison M."/>
            <person name="Strong C."/>
            <person name="Farmer C."/>
            <person name="Delahaunty K."/>
            <person name="Markovic C."/>
            <person name="Hall O."/>
            <person name="Minx P."/>
            <person name="Tomlinson C."/>
            <person name="Mitreva M."/>
            <person name="Hou S."/>
            <person name="Chen J."/>
            <person name="Wollam A."/>
            <person name="Pepin K.H."/>
            <person name="Johnson M."/>
            <person name="Bhonagiri V."/>
            <person name="Zhang X."/>
            <person name="Suruliraj S."/>
            <person name="Warren W."/>
            <person name="Chinwalla A."/>
            <person name="Mardis E.R."/>
            <person name="Wilson R.K."/>
        </authorList>
    </citation>
    <scope>NUCLEOTIDE SEQUENCE [LARGE SCALE GENOMIC DNA]</scope>
    <source>
        <strain evidence="1 2">YIT 11840</strain>
    </source>
</reference>
<evidence type="ECO:0000313" key="2">
    <source>
        <dbReference type="Proteomes" id="UP000003598"/>
    </source>
</evidence>
<dbReference type="HOGENOM" id="CLU_3046193_0_0_10"/>
<accession>G5SN53</accession>
<name>G5SN53_9BACT</name>
<proteinExistence type="predicted"/>
<comment type="caution">
    <text evidence="1">The sequence shown here is derived from an EMBL/GenBank/DDBJ whole genome shotgun (WGS) entry which is preliminary data.</text>
</comment>